<evidence type="ECO:0000256" key="1">
    <source>
        <dbReference type="SAM" id="MobiDB-lite"/>
    </source>
</evidence>
<dbReference type="EMBL" id="CDMZ01000205">
    <property type="protein sequence ID" value="CEM09105.1"/>
    <property type="molecule type" value="Genomic_DNA"/>
</dbReference>
<name>A0A0G4F9Z7_9ALVE</name>
<gene>
    <name evidence="2" type="ORF">Cvel_15800</name>
</gene>
<protein>
    <submittedName>
        <fullName evidence="2">Uncharacterized protein</fullName>
    </submittedName>
</protein>
<organism evidence="2">
    <name type="scientific">Chromera velia CCMP2878</name>
    <dbReference type="NCBI Taxonomy" id="1169474"/>
    <lineage>
        <taxon>Eukaryota</taxon>
        <taxon>Sar</taxon>
        <taxon>Alveolata</taxon>
        <taxon>Colpodellida</taxon>
        <taxon>Chromeraceae</taxon>
        <taxon>Chromera</taxon>
    </lineage>
</organism>
<sequence>MWIALADAKVEAQAASCEDTNGSFKTGEDRRVRGEESRGEERREKKRAEESGHSLNSRRGGTACDEKVIEGK</sequence>
<proteinExistence type="predicted"/>
<evidence type="ECO:0000313" key="2">
    <source>
        <dbReference type="EMBL" id="CEM09105.1"/>
    </source>
</evidence>
<feature type="region of interest" description="Disordered" evidence="1">
    <location>
        <begin position="10"/>
        <end position="72"/>
    </location>
</feature>
<feature type="compositionally biased region" description="Basic and acidic residues" evidence="1">
    <location>
        <begin position="26"/>
        <end position="52"/>
    </location>
</feature>
<dbReference type="AlphaFoldDB" id="A0A0G4F9Z7"/>
<accession>A0A0G4F9Z7</accession>
<dbReference type="VEuPathDB" id="CryptoDB:Cvel_15800"/>
<reference evidence="2" key="1">
    <citation type="submission" date="2014-11" db="EMBL/GenBank/DDBJ databases">
        <authorList>
            <person name="Otto D Thomas"/>
            <person name="Naeem Raeece"/>
        </authorList>
    </citation>
    <scope>NUCLEOTIDE SEQUENCE</scope>
</reference>